<dbReference type="AlphaFoldDB" id="A0ABD2LLL4"/>
<dbReference type="SUPFAM" id="SSF52833">
    <property type="entry name" value="Thioredoxin-like"/>
    <property type="match status" value="1"/>
</dbReference>
<evidence type="ECO:0000256" key="1">
    <source>
        <dbReference type="ARBA" id="ARBA00008987"/>
    </source>
</evidence>
<dbReference type="PRINTS" id="PR00421">
    <property type="entry name" value="THIOREDOXIN"/>
</dbReference>
<evidence type="ECO:0000259" key="2">
    <source>
        <dbReference type="PROSITE" id="PS51352"/>
    </source>
</evidence>
<protein>
    <recommendedName>
        <fullName evidence="2">Thioredoxin domain-containing protein</fullName>
    </recommendedName>
</protein>
<organism evidence="3 4">
    <name type="scientific">Heterodera trifolii</name>
    <dbReference type="NCBI Taxonomy" id="157864"/>
    <lineage>
        <taxon>Eukaryota</taxon>
        <taxon>Metazoa</taxon>
        <taxon>Ecdysozoa</taxon>
        <taxon>Nematoda</taxon>
        <taxon>Chromadorea</taxon>
        <taxon>Rhabditida</taxon>
        <taxon>Tylenchina</taxon>
        <taxon>Tylenchomorpha</taxon>
        <taxon>Tylenchoidea</taxon>
        <taxon>Heteroderidae</taxon>
        <taxon>Heteroderinae</taxon>
        <taxon>Heterodera</taxon>
    </lineage>
</organism>
<dbReference type="Pfam" id="PF00085">
    <property type="entry name" value="Thioredoxin"/>
    <property type="match status" value="1"/>
</dbReference>
<dbReference type="PROSITE" id="PS00194">
    <property type="entry name" value="THIOREDOXIN_1"/>
    <property type="match status" value="1"/>
</dbReference>
<dbReference type="Proteomes" id="UP001620626">
    <property type="component" value="Unassembled WGS sequence"/>
</dbReference>
<dbReference type="InterPro" id="IPR036249">
    <property type="entry name" value="Thioredoxin-like_sf"/>
</dbReference>
<dbReference type="Gene3D" id="3.40.30.10">
    <property type="entry name" value="Glutaredoxin"/>
    <property type="match status" value="1"/>
</dbReference>
<evidence type="ECO:0000313" key="3">
    <source>
        <dbReference type="EMBL" id="KAL3116118.1"/>
    </source>
</evidence>
<name>A0ABD2LLL4_9BILA</name>
<dbReference type="PROSITE" id="PS51352">
    <property type="entry name" value="THIOREDOXIN_2"/>
    <property type="match status" value="1"/>
</dbReference>
<evidence type="ECO:0000313" key="4">
    <source>
        <dbReference type="Proteomes" id="UP001620626"/>
    </source>
</evidence>
<keyword evidence="4" id="KW-1185">Reference proteome</keyword>
<feature type="domain" description="Thioredoxin" evidence="2">
    <location>
        <begin position="59"/>
        <end position="173"/>
    </location>
</feature>
<dbReference type="InterPro" id="IPR017937">
    <property type="entry name" value="Thioredoxin_CS"/>
</dbReference>
<accession>A0ABD2LLL4</accession>
<dbReference type="PANTHER" id="PTHR43601:SF3">
    <property type="entry name" value="THIOREDOXIN, MITOCHONDRIAL"/>
    <property type="match status" value="1"/>
</dbReference>
<proteinExistence type="inferred from homology"/>
<gene>
    <name evidence="3" type="ORF">niasHT_007418</name>
</gene>
<dbReference type="InterPro" id="IPR013766">
    <property type="entry name" value="Thioredoxin_domain"/>
</dbReference>
<sequence length="183" mass="20609">MIFRQFLRRFLVANHRFVPLESFWVGRLNSILHSTVCGVGPSNFSTGFANHLVQHRFFSSQSDGLNVFELGSEDDFDDRVLQAEQPVMVQFYADWCGPCQNLAPRIEAKVNGQNGEVLLARINVDSSLGFLTAQFDVTSVPTVVCFHNGEVIHRFEGDVDDSYLDEIIAHLKEGDSENDKEIV</sequence>
<comment type="similarity">
    <text evidence="1">Belongs to the thioredoxin family.</text>
</comment>
<dbReference type="CDD" id="cd02947">
    <property type="entry name" value="TRX_family"/>
    <property type="match status" value="1"/>
</dbReference>
<dbReference type="EMBL" id="JBICBT010000362">
    <property type="protein sequence ID" value="KAL3116118.1"/>
    <property type="molecule type" value="Genomic_DNA"/>
</dbReference>
<comment type="caution">
    <text evidence="3">The sequence shown here is derived from an EMBL/GenBank/DDBJ whole genome shotgun (WGS) entry which is preliminary data.</text>
</comment>
<dbReference type="PANTHER" id="PTHR43601">
    <property type="entry name" value="THIOREDOXIN, MITOCHONDRIAL"/>
    <property type="match status" value="1"/>
</dbReference>
<reference evidence="3 4" key="1">
    <citation type="submission" date="2024-10" db="EMBL/GenBank/DDBJ databases">
        <authorList>
            <person name="Kim D."/>
        </authorList>
    </citation>
    <scope>NUCLEOTIDE SEQUENCE [LARGE SCALE GENOMIC DNA]</scope>
    <source>
        <strain evidence="3">BH-2024</strain>
    </source>
</reference>